<feature type="region of interest" description="Disordered" evidence="1">
    <location>
        <begin position="26"/>
        <end position="56"/>
    </location>
</feature>
<dbReference type="Proteomes" id="UP000482155">
    <property type="component" value="Unassembled WGS sequence"/>
</dbReference>
<feature type="compositionally biased region" description="Polar residues" evidence="1">
    <location>
        <begin position="26"/>
        <end position="38"/>
    </location>
</feature>
<keyword evidence="2" id="KW-0472">Membrane</keyword>
<sequence length="56" mass="5751">MIKFAYILYGAIVVLLTTCTNLSYLTSQPGSSSNWGTRSGSPSYGGGGGSYSGGHK</sequence>
<gene>
    <name evidence="3" type="ORF">G3574_12335</name>
</gene>
<keyword evidence="4" id="KW-1185">Reference proteome</keyword>
<dbReference type="RefSeq" id="WP_163963390.1">
    <property type="nucleotide sequence ID" value="NZ_JAAIVB010000038.1"/>
</dbReference>
<evidence type="ECO:0000313" key="4">
    <source>
        <dbReference type="Proteomes" id="UP000482155"/>
    </source>
</evidence>
<name>A0A6B3SM30_9BURK</name>
<feature type="transmembrane region" description="Helical" evidence="2">
    <location>
        <begin position="6"/>
        <end position="25"/>
    </location>
</feature>
<protein>
    <submittedName>
        <fullName evidence="3">Uncharacterized protein</fullName>
    </submittedName>
</protein>
<comment type="caution">
    <text evidence="3">The sequence shown here is derived from an EMBL/GenBank/DDBJ whole genome shotgun (WGS) entry which is preliminary data.</text>
</comment>
<dbReference type="EMBL" id="JAAIVB010000038">
    <property type="protein sequence ID" value="NEX61870.1"/>
    <property type="molecule type" value="Genomic_DNA"/>
</dbReference>
<reference evidence="3 4" key="1">
    <citation type="submission" date="2020-02" db="EMBL/GenBank/DDBJ databases">
        <authorList>
            <person name="Kim M.K."/>
        </authorList>
    </citation>
    <scope>NUCLEOTIDE SEQUENCE [LARGE SCALE GENOMIC DNA]</scope>
    <source>
        <strain evidence="3 4">17J57-3</strain>
    </source>
</reference>
<proteinExistence type="predicted"/>
<organism evidence="3 4">
    <name type="scientific">Noviherbaspirillum galbum</name>
    <dbReference type="NCBI Taxonomy" id="2709383"/>
    <lineage>
        <taxon>Bacteria</taxon>
        <taxon>Pseudomonadati</taxon>
        <taxon>Pseudomonadota</taxon>
        <taxon>Betaproteobacteria</taxon>
        <taxon>Burkholderiales</taxon>
        <taxon>Oxalobacteraceae</taxon>
        <taxon>Noviherbaspirillum</taxon>
    </lineage>
</organism>
<feature type="compositionally biased region" description="Gly residues" evidence="1">
    <location>
        <begin position="43"/>
        <end position="56"/>
    </location>
</feature>
<evidence type="ECO:0000313" key="3">
    <source>
        <dbReference type="EMBL" id="NEX61870.1"/>
    </source>
</evidence>
<dbReference type="AlphaFoldDB" id="A0A6B3SM30"/>
<keyword evidence="2" id="KW-0812">Transmembrane</keyword>
<keyword evidence="2" id="KW-1133">Transmembrane helix</keyword>
<evidence type="ECO:0000256" key="1">
    <source>
        <dbReference type="SAM" id="MobiDB-lite"/>
    </source>
</evidence>
<accession>A0A6B3SM30</accession>
<evidence type="ECO:0000256" key="2">
    <source>
        <dbReference type="SAM" id="Phobius"/>
    </source>
</evidence>